<evidence type="ECO:0000256" key="1">
    <source>
        <dbReference type="SAM" id="MobiDB-lite"/>
    </source>
</evidence>
<feature type="compositionally biased region" description="Acidic residues" evidence="1">
    <location>
        <begin position="252"/>
        <end position="277"/>
    </location>
</feature>
<evidence type="ECO:0000313" key="3">
    <source>
        <dbReference type="Proteomes" id="UP000075502"/>
    </source>
</evidence>
<sequence length="277" mass="29629">MASYGYSFVTDKAFSAFARDLEQGAWKSVSIAKYDVPNRVPTALLLEAPKPVIWKARALWSIATLDEALGVASAAALAELDTEWDAAQRALHLFLASAAESKDPAQRDAAVRLRGALLAGAGTEQTRYTYDAEVDYGWHQVAVAGKAPLAADVKKVGAGPHLRRVEEATEALAKGLGRSAGQKRAVARSKRIREAVAACTQAFNGIHDDIGWLIEHTPSGKQRELLEALHAPFLALLERSPQPQRGSAAAAPEEEEAEEDAAEEDAAEPEAPESSPE</sequence>
<proteinExistence type="predicted"/>
<evidence type="ECO:0000313" key="2">
    <source>
        <dbReference type="EMBL" id="KYG09998.1"/>
    </source>
</evidence>
<dbReference type="AlphaFoldDB" id="A0A150TZS1"/>
<reference evidence="2 3" key="1">
    <citation type="submission" date="2014-02" db="EMBL/GenBank/DDBJ databases">
        <title>The small core and large imbalanced accessory genome model reveals a collaborative survival strategy of Sorangium cellulosum strains in nature.</title>
        <authorList>
            <person name="Han K."/>
            <person name="Peng R."/>
            <person name="Blom J."/>
            <person name="Li Y.-Z."/>
        </authorList>
    </citation>
    <scope>NUCLEOTIDE SEQUENCE [LARGE SCALE GENOMIC DNA]</scope>
    <source>
        <strain evidence="2 3">So0007-03</strain>
    </source>
</reference>
<name>A0A150TZS1_SORCE</name>
<dbReference type="Proteomes" id="UP000075502">
    <property type="component" value="Unassembled WGS sequence"/>
</dbReference>
<comment type="caution">
    <text evidence="2">The sequence shown here is derived from an EMBL/GenBank/DDBJ whole genome shotgun (WGS) entry which is preliminary data.</text>
</comment>
<protein>
    <submittedName>
        <fullName evidence="2">Uncharacterized protein</fullName>
    </submittedName>
</protein>
<feature type="region of interest" description="Disordered" evidence="1">
    <location>
        <begin position="237"/>
        <end position="277"/>
    </location>
</feature>
<gene>
    <name evidence="2" type="ORF">BE21_14735</name>
</gene>
<accession>A0A150TZS1</accession>
<organism evidence="2 3">
    <name type="scientific">Sorangium cellulosum</name>
    <name type="common">Polyangium cellulosum</name>
    <dbReference type="NCBI Taxonomy" id="56"/>
    <lineage>
        <taxon>Bacteria</taxon>
        <taxon>Pseudomonadati</taxon>
        <taxon>Myxococcota</taxon>
        <taxon>Polyangia</taxon>
        <taxon>Polyangiales</taxon>
        <taxon>Polyangiaceae</taxon>
        <taxon>Sorangium</taxon>
    </lineage>
</organism>
<dbReference type="EMBL" id="JEME01000484">
    <property type="protein sequence ID" value="KYG09998.1"/>
    <property type="molecule type" value="Genomic_DNA"/>
</dbReference>